<feature type="transmembrane region" description="Helical" evidence="14">
    <location>
        <begin position="252"/>
        <end position="278"/>
    </location>
</feature>
<comment type="caution">
    <text evidence="17">The sequence shown here is derived from an EMBL/GenBank/DDBJ whole genome shotgun (WGS) entry which is preliminary data.</text>
</comment>
<keyword evidence="11" id="KW-0753">Steroid metabolism</keyword>
<comment type="similarity">
    <text evidence="2">Belongs to the EBP family.</text>
</comment>
<evidence type="ECO:0000256" key="6">
    <source>
        <dbReference type="ARBA" id="ARBA00022989"/>
    </source>
</evidence>
<keyword evidence="6 13" id="KW-1133">Transmembrane helix</keyword>
<evidence type="ECO:0000256" key="2">
    <source>
        <dbReference type="ARBA" id="ARBA00008337"/>
    </source>
</evidence>
<evidence type="ECO:0000256" key="14">
    <source>
        <dbReference type="SAM" id="Phobius"/>
    </source>
</evidence>
<dbReference type="InterPro" id="IPR007905">
    <property type="entry name" value="EBP"/>
</dbReference>
<dbReference type="Pfam" id="PF05241">
    <property type="entry name" value="EBP"/>
    <property type="match status" value="1"/>
</dbReference>
<evidence type="ECO:0000256" key="10">
    <source>
        <dbReference type="ARBA" id="ARBA00023166"/>
    </source>
</evidence>
<feature type="transmembrane region" description="Helical" evidence="14">
    <location>
        <begin position="218"/>
        <end position="240"/>
    </location>
</feature>
<accession>A0ABQ8UPM5</accession>
<proteinExistence type="inferred from homology"/>
<name>A0ABQ8UPM5_9EUKA</name>
<feature type="chain" id="PRO_5045084764" description="EXPERA domain-containing protein" evidence="15">
    <location>
        <begin position="17"/>
        <end position="297"/>
    </location>
</feature>
<dbReference type="PANTHER" id="PTHR14207:SF0">
    <property type="entry name" value="3-BETA-HYDROXYSTEROID-DELTA(8),DELTA(7)-ISOMERASE"/>
    <property type="match status" value="1"/>
</dbReference>
<evidence type="ECO:0000256" key="13">
    <source>
        <dbReference type="PROSITE-ProRule" id="PRU01087"/>
    </source>
</evidence>
<feature type="transmembrane region" description="Helical" evidence="14">
    <location>
        <begin position="86"/>
        <end position="107"/>
    </location>
</feature>
<organism evidence="17 18">
    <name type="scientific">Paratrimastix pyriformis</name>
    <dbReference type="NCBI Taxonomy" id="342808"/>
    <lineage>
        <taxon>Eukaryota</taxon>
        <taxon>Metamonada</taxon>
        <taxon>Preaxostyla</taxon>
        <taxon>Paratrimastigidae</taxon>
        <taxon>Paratrimastix</taxon>
    </lineage>
</organism>
<dbReference type="Proteomes" id="UP001141327">
    <property type="component" value="Unassembled WGS sequence"/>
</dbReference>
<evidence type="ECO:0000256" key="11">
    <source>
        <dbReference type="ARBA" id="ARBA00023221"/>
    </source>
</evidence>
<evidence type="ECO:0000313" key="18">
    <source>
        <dbReference type="Proteomes" id="UP001141327"/>
    </source>
</evidence>
<evidence type="ECO:0000256" key="15">
    <source>
        <dbReference type="SAM" id="SignalP"/>
    </source>
</evidence>
<keyword evidence="15" id="KW-0732">Signal</keyword>
<evidence type="ECO:0000259" key="16">
    <source>
        <dbReference type="PROSITE" id="PS51751"/>
    </source>
</evidence>
<feature type="domain" description="EXPERA" evidence="16">
    <location>
        <begin position="120"/>
        <end position="273"/>
    </location>
</feature>
<keyword evidence="3" id="KW-0444">Lipid biosynthesis</keyword>
<evidence type="ECO:0000256" key="9">
    <source>
        <dbReference type="ARBA" id="ARBA00023136"/>
    </source>
</evidence>
<dbReference type="InterPro" id="IPR033118">
    <property type="entry name" value="EXPERA"/>
</dbReference>
<evidence type="ECO:0000256" key="7">
    <source>
        <dbReference type="ARBA" id="ARBA00023011"/>
    </source>
</evidence>
<keyword evidence="4 13" id="KW-0812">Transmembrane</keyword>
<evidence type="ECO:0000313" key="17">
    <source>
        <dbReference type="EMBL" id="KAJ4458655.1"/>
    </source>
</evidence>
<keyword evidence="18" id="KW-1185">Reference proteome</keyword>
<dbReference type="EMBL" id="JAPMOS010000027">
    <property type="protein sequence ID" value="KAJ4458655.1"/>
    <property type="molecule type" value="Genomic_DNA"/>
</dbReference>
<evidence type="ECO:0000256" key="1">
    <source>
        <dbReference type="ARBA" id="ARBA00004141"/>
    </source>
</evidence>
<gene>
    <name evidence="17" type="ORF">PAPYR_5629</name>
</gene>
<reference evidence="17" key="1">
    <citation type="journal article" date="2022" name="bioRxiv">
        <title>Genomics of Preaxostyla Flagellates Illuminates Evolutionary Transitions and the Path Towards Mitochondrial Loss.</title>
        <authorList>
            <person name="Novak L.V.F."/>
            <person name="Treitli S.C."/>
            <person name="Pyrih J."/>
            <person name="Halakuc P."/>
            <person name="Pipaliya S.V."/>
            <person name="Vacek V."/>
            <person name="Brzon O."/>
            <person name="Soukal P."/>
            <person name="Eme L."/>
            <person name="Dacks J.B."/>
            <person name="Karnkowska A."/>
            <person name="Elias M."/>
            <person name="Hampl V."/>
        </authorList>
    </citation>
    <scope>NUCLEOTIDE SEQUENCE</scope>
    <source>
        <strain evidence="17">RCP-MX</strain>
    </source>
</reference>
<protein>
    <recommendedName>
        <fullName evidence="16">EXPERA domain-containing protein</fullName>
    </recommendedName>
</protein>
<evidence type="ECO:0000256" key="3">
    <source>
        <dbReference type="ARBA" id="ARBA00022516"/>
    </source>
</evidence>
<comment type="subcellular location">
    <subcellularLocation>
        <location evidence="1">Membrane</location>
        <topology evidence="1">Multi-pass membrane protein</topology>
    </subcellularLocation>
</comment>
<keyword evidence="10" id="KW-1207">Sterol metabolism</keyword>
<keyword evidence="5" id="KW-0752">Steroid biosynthesis</keyword>
<keyword evidence="9 13" id="KW-0472">Membrane</keyword>
<dbReference type="PANTHER" id="PTHR14207">
    <property type="entry name" value="STEROL ISOMERASE"/>
    <property type="match status" value="1"/>
</dbReference>
<evidence type="ECO:0000256" key="12">
    <source>
        <dbReference type="ARBA" id="ARBA00023235"/>
    </source>
</evidence>
<feature type="transmembrane region" description="Helical" evidence="14">
    <location>
        <begin position="192"/>
        <end position="211"/>
    </location>
</feature>
<evidence type="ECO:0000256" key="5">
    <source>
        <dbReference type="ARBA" id="ARBA00022955"/>
    </source>
</evidence>
<keyword evidence="7" id="KW-0756">Sterol biosynthesis</keyword>
<feature type="transmembrane region" description="Helical" evidence="14">
    <location>
        <begin position="119"/>
        <end position="138"/>
    </location>
</feature>
<evidence type="ECO:0000256" key="8">
    <source>
        <dbReference type="ARBA" id="ARBA00023098"/>
    </source>
</evidence>
<dbReference type="PROSITE" id="PS51751">
    <property type="entry name" value="EXPERA"/>
    <property type="match status" value="1"/>
</dbReference>
<keyword evidence="12" id="KW-0413">Isomerase</keyword>
<keyword evidence="8" id="KW-0443">Lipid metabolism</keyword>
<evidence type="ECO:0000256" key="4">
    <source>
        <dbReference type="ARBA" id="ARBA00022692"/>
    </source>
</evidence>
<feature type="signal peptide" evidence="15">
    <location>
        <begin position="1"/>
        <end position="16"/>
    </location>
</feature>
<sequence length="297" mass="33642">MQKFLLVGLLFACVFAAETAAPRDLKADALRYFHAGVELATKVGKDIYISLTQPPLPAIPFHFRPDEKAINPPLPVGFAREPGQNFYPLVIFVVGISCFVGMIVFPVWMRLVHGKPTTWTRMIIMTYMVCSMFIHFGLERYWQNNSKRISDPNNNELLARAWRWYGVSDTRWLGVHGDVTLPQVSDIFGLEFLAAYLCGPTITLTVLFYFLDSAWAWVIQPVAVTAQAYGLVITWLPAIYEGYASVPQKDAFLYWGLFWGIQSPWLFIPIAMIIHAGVNVSSVFRQAKKSGKKEKTH</sequence>